<gene>
    <name evidence="2" type="ORF">HYPSUDRAFT_72244</name>
</gene>
<sequence length="213" mass="23895">MVYNKNVPIPEHADSPENKPRTLYDICIDAGKGRLEMDSRNRGVTQGQAVVTVPLLAGRYRNDDALSNGVHNILRRVPILQPNEDGWVNCLGWALEGAKALHGATLISQESLNTFRGYITPELQKEVAKLRDAHTIEMCGIEPGDAYPSRVVTRELRNRLCSSTSRTHRAPAKKRKQGKIPQMQKFRKQARNSKGRNVAPPKQPRSMPRTRGK</sequence>
<evidence type="ECO:0000256" key="1">
    <source>
        <dbReference type="SAM" id="MobiDB-lite"/>
    </source>
</evidence>
<feature type="region of interest" description="Disordered" evidence="1">
    <location>
        <begin position="161"/>
        <end position="213"/>
    </location>
</feature>
<organism evidence="2 3">
    <name type="scientific">Hypholoma sublateritium (strain FD-334 SS-4)</name>
    <dbReference type="NCBI Taxonomy" id="945553"/>
    <lineage>
        <taxon>Eukaryota</taxon>
        <taxon>Fungi</taxon>
        <taxon>Dikarya</taxon>
        <taxon>Basidiomycota</taxon>
        <taxon>Agaricomycotina</taxon>
        <taxon>Agaricomycetes</taxon>
        <taxon>Agaricomycetidae</taxon>
        <taxon>Agaricales</taxon>
        <taxon>Agaricineae</taxon>
        <taxon>Strophariaceae</taxon>
        <taxon>Hypholoma</taxon>
    </lineage>
</organism>
<evidence type="ECO:0000313" key="3">
    <source>
        <dbReference type="Proteomes" id="UP000054270"/>
    </source>
</evidence>
<evidence type="ECO:0000313" key="2">
    <source>
        <dbReference type="EMBL" id="KJA15138.1"/>
    </source>
</evidence>
<dbReference type="AlphaFoldDB" id="A0A0D2LWC5"/>
<feature type="compositionally biased region" description="Basic residues" evidence="1">
    <location>
        <begin position="166"/>
        <end position="178"/>
    </location>
</feature>
<feature type="compositionally biased region" description="Basic residues" evidence="1">
    <location>
        <begin position="185"/>
        <end position="194"/>
    </location>
</feature>
<dbReference type="Proteomes" id="UP000054270">
    <property type="component" value="Unassembled WGS sequence"/>
</dbReference>
<name>A0A0D2LWC5_HYPSF</name>
<dbReference type="EMBL" id="KN817653">
    <property type="protein sequence ID" value="KJA15138.1"/>
    <property type="molecule type" value="Genomic_DNA"/>
</dbReference>
<accession>A0A0D2LWC5</accession>
<proteinExistence type="predicted"/>
<keyword evidence="3" id="KW-1185">Reference proteome</keyword>
<dbReference type="OMA" id="AHTIEMC"/>
<protein>
    <submittedName>
        <fullName evidence="2">Uncharacterized protein</fullName>
    </submittedName>
</protein>
<reference evidence="3" key="1">
    <citation type="submission" date="2014-04" db="EMBL/GenBank/DDBJ databases">
        <title>Evolutionary Origins and Diversification of the Mycorrhizal Mutualists.</title>
        <authorList>
            <consortium name="DOE Joint Genome Institute"/>
            <consortium name="Mycorrhizal Genomics Consortium"/>
            <person name="Kohler A."/>
            <person name="Kuo A."/>
            <person name="Nagy L.G."/>
            <person name="Floudas D."/>
            <person name="Copeland A."/>
            <person name="Barry K.W."/>
            <person name="Cichocki N."/>
            <person name="Veneault-Fourrey C."/>
            <person name="LaButti K."/>
            <person name="Lindquist E.A."/>
            <person name="Lipzen A."/>
            <person name="Lundell T."/>
            <person name="Morin E."/>
            <person name="Murat C."/>
            <person name="Riley R."/>
            <person name="Ohm R."/>
            <person name="Sun H."/>
            <person name="Tunlid A."/>
            <person name="Henrissat B."/>
            <person name="Grigoriev I.V."/>
            <person name="Hibbett D.S."/>
            <person name="Martin F."/>
        </authorList>
    </citation>
    <scope>NUCLEOTIDE SEQUENCE [LARGE SCALE GENOMIC DNA]</scope>
    <source>
        <strain evidence="3">FD-334 SS-4</strain>
    </source>
</reference>